<dbReference type="GO" id="GO:0008013">
    <property type="term" value="F:beta-catenin binding"/>
    <property type="evidence" value="ECO:0007669"/>
    <property type="project" value="InterPro"/>
</dbReference>
<dbReference type="EMBL" id="JAWJWE010000002">
    <property type="protein sequence ID" value="KAK6642398.1"/>
    <property type="molecule type" value="Genomic_DNA"/>
</dbReference>
<dbReference type="PANTHER" id="PTHR12607:SF12">
    <property type="entry name" value="APC-LIKE, ISOFORM A-RELATED"/>
    <property type="match status" value="1"/>
</dbReference>
<name>A0AAN8P726_POLSC</name>
<feature type="region of interest" description="Disordered" evidence="1">
    <location>
        <begin position="167"/>
        <end position="190"/>
    </location>
</feature>
<feature type="region of interest" description="Disordered" evidence="1">
    <location>
        <begin position="649"/>
        <end position="686"/>
    </location>
</feature>
<dbReference type="Proteomes" id="UP001372834">
    <property type="component" value="Unassembled WGS sequence"/>
</dbReference>
<feature type="compositionally biased region" description="Polar residues" evidence="1">
    <location>
        <begin position="179"/>
        <end position="188"/>
    </location>
</feature>
<dbReference type="GO" id="GO:0001708">
    <property type="term" value="P:cell fate specification"/>
    <property type="evidence" value="ECO:0007669"/>
    <property type="project" value="TreeGrafter"/>
</dbReference>
<dbReference type="GO" id="GO:0016477">
    <property type="term" value="P:cell migration"/>
    <property type="evidence" value="ECO:0007669"/>
    <property type="project" value="TreeGrafter"/>
</dbReference>
<sequence>MNLLGNMNRKEEGTLRNGSDLNLGCDVLYTQCFSGSDYQSQYEEECPVNYSLKYSETEPCKGNNKSDPAGTKFKEFAESSEADLDQPTDFSLKYGEKTSPYECIYFPRAEQEDSTNERPPEQYASEEQTPLMFSRCSSLTSLSSFDHITQSIPDDRSSIVSDFSRTTSGVISPSELPDSPTQTAPSSPKRNKLVCFPLQREKKSVFEDDVATYKQEDTPIEFSRATSLSSLNIDNPVKQDFNLKTNSKASSVTGGDDTKKESSSYMATERILNVETDAKPEVPVIKVEPKVETEDSSSAADVDDILTEGLNNIRLDEPEDDLEVPISGHILPPPSPPPERSQIIGPIGGQVEFSVKAKIPPIFSNTSYEASDDDVHTYHTEGTPANISHAGSHSDLSTLSLISGIPPSGTENNSDDSFYSESEEALLTECDQIEISEVVEEEDEVDGFKSIDEQGVEDLFPKSCTPLEEALVEQCIRLGMPQKTHTRKLERENNSFKSLDERPLENWFSKACTPLEEALVEQCIRLGMPQKSKKSEGNNPKRGNQVVLPERKNLEQPHEYVQSKSVSTRTMFNNVKPPPFTARGISYKSHTPPPPYTAYPVQLTARTQSATSLNSDCWFPEACTPLEEALVEQCIRLGRPHKSVVKPVESKPASVVEEAKKTRTTKSKINNDQTEKEKEQSKKSERFVINSARRLVGRRKKARETCKRCKKCREKNKGII</sequence>
<dbReference type="Pfam" id="PF05972">
    <property type="entry name" value="APC_15aa"/>
    <property type="match status" value="1"/>
</dbReference>
<dbReference type="InterPro" id="IPR009223">
    <property type="entry name" value="APC_rpt"/>
</dbReference>
<feature type="compositionally biased region" description="Basic and acidic residues" evidence="1">
    <location>
        <begin position="549"/>
        <end position="558"/>
    </location>
</feature>
<feature type="region of interest" description="Disordered" evidence="1">
    <location>
        <begin position="530"/>
        <end position="565"/>
    </location>
</feature>
<dbReference type="AlphaFoldDB" id="A0AAN8P726"/>
<organism evidence="2 3">
    <name type="scientific">Polyplax serrata</name>
    <name type="common">Common mouse louse</name>
    <dbReference type="NCBI Taxonomy" id="468196"/>
    <lineage>
        <taxon>Eukaryota</taxon>
        <taxon>Metazoa</taxon>
        <taxon>Ecdysozoa</taxon>
        <taxon>Arthropoda</taxon>
        <taxon>Hexapoda</taxon>
        <taxon>Insecta</taxon>
        <taxon>Pterygota</taxon>
        <taxon>Neoptera</taxon>
        <taxon>Paraneoptera</taxon>
        <taxon>Psocodea</taxon>
        <taxon>Troctomorpha</taxon>
        <taxon>Phthiraptera</taxon>
        <taxon>Anoplura</taxon>
        <taxon>Polyplacidae</taxon>
        <taxon>Polyplax</taxon>
    </lineage>
</organism>
<dbReference type="InterPro" id="IPR009240">
    <property type="entry name" value="APC_15aa_rpt"/>
</dbReference>
<dbReference type="GO" id="GO:0030877">
    <property type="term" value="C:beta-catenin destruction complex"/>
    <property type="evidence" value="ECO:0007669"/>
    <property type="project" value="TreeGrafter"/>
</dbReference>
<feature type="compositionally biased region" description="Polar residues" evidence="1">
    <location>
        <begin position="242"/>
        <end position="253"/>
    </location>
</feature>
<dbReference type="GO" id="GO:0005881">
    <property type="term" value="C:cytoplasmic microtubule"/>
    <property type="evidence" value="ECO:0007669"/>
    <property type="project" value="TreeGrafter"/>
</dbReference>
<dbReference type="GO" id="GO:0008017">
    <property type="term" value="F:microtubule binding"/>
    <property type="evidence" value="ECO:0007669"/>
    <property type="project" value="TreeGrafter"/>
</dbReference>
<dbReference type="GO" id="GO:0016055">
    <property type="term" value="P:Wnt signaling pathway"/>
    <property type="evidence" value="ECO:0007669"/>
    <property type="project" value="InterPro"/>
</dbReference>
<evidence type="ECO:0000313" key="3">
    <source>
        <dbReference type="Proteomes" id="UP001372834"/>
    </source>
</evidence>
<protein>
    <submittedName>
        <fullName evidence="2">Uncharacterized protein</fullName>
    </submittedName>
</protein>
<dbReference type="GO" id="GO:0007399">
    <property type="term" value="P:nervous system development"/>
    <property type="evidence" value="ECO:0007669"/>
    <property type="project" value="TreeGrafter"/>
</dbReference>
<dbReference type="GO" id="GO:0007026">
    <property type="term" value="P:negative regulation of microtubule depolymerization"/>
    <property type="evidence" value="ECO:0007669"/>
    <property type="project" value="TreeGrafter"/>
</dbReference>
<comment type="caution">
    <text evidence="2">The sequence shown here is derived from an EMBL/GenBank/DDBJ whole genome shotgun (WGS) entry which is preliminary data.</text>
</comment>
<reference evidence="2 3" key="1">
    <citation type="submission" date="2023-10" db="EMBL/GenBank/DDBJ databases">
        <title>Genomes of two closely related lineages of the louse Polyplax serrata with different host specificities.</title>
        <authorList>
            <person name="Martinu J."/>
            <person name="Tarabai H."/>
            <person name="Stefka J."/>
            <person name="Hypsa V."/>
        </authorList>
    </citation>
    <scope>NUCLEOTIDE SEQUENCE [LARGE SCALE GENOMIC DNA]</scope>
    <source>
        <strain evidence="2">HR10_N</strain>
    </source>
</reference>
<dbReference type="InterPro" id="IPR026818">
    <property type="entry name" value="Apc_fam"/>
</dbReference>
<feature type="region of interest" description="Disordered" evidence="1">
    <location>
        <begin position="242"/>
        <end position="264"/>
    </location>
</feature>
<accession>A0AAN8P726</accession>
<gene>
    <name evidence="2" type="ORF">RUM43_003900</name>
</gene>
<dbReference type="GO" id="GO:0090090">
    <property type="term" value="P:negative regulation of canonical Wnt signaling pathway"/>
    <property type="evidence" value="ECO:0007669"/>
    <property type="project" value="TreeGrafter"/>
</dbReference>
<feature type="compositionally biased region" description="Basic and acidic residues" evidence="1">
    <location>
        <begin position="673"/>
        <end position="686"/>
    </location>
</feature>
<feature type="compositionally biased region" description="Basic and acidic residues" evidence="1">
    <location>
        <begin position="109"/>
        <end position="120"/>
    </location>
</feature>
<dbReference type="Pfam" id="PF05923">
    <property type="entry name" value="APC_r"/>
    <property type="match status" value="3"/>
</dbReference>
<evidence type="ECO:0000256" key="1">
    <source>
        <dbReference type="SAM" id="MobiDB-lite"/>
    </source>
</evidence>
<dbReference type="PANTHER" id="PTHR12607">
    <property type="entry name" value="ADENOMATOUS POLYPOSIS COLI PROTEIN FAMILY"/>
    <property type="match status" value="1"/>
</dbReference>
<feature type="region of interest" description="Disordered" evidence="1">
    <location>
        <begin position="108"/>
        <end position="128"/>
    </location>
</feature>
<evidence type="ECO:0000313" key="2">
    <source>
        <dbReference type="EMBL" id="KAK6642398.1"/>
    </source>
</evidence>
<dbReference type="GO" id="GO:0016342">
    <property type="term" value="C:catenin complex"/>
    <property type="evidence" value="ECO:0007669"/>
    <property type="project" value="TreeGrafter"/>
</dbReference>
<proteinExistence type="predicted"/>
<dbReference type="GO" id="GO:0007389">
    <property type="term" value="P:pattern specification process"/>
    <property type="evidence" value="ECO:0007669"/>
    <property type="project" value="TreeGrafter"/>
</dbReference>